<dbReference type="PANTHER" id="PTHR33449:SF1">
    <property type="entry name" value="NUCLEOID-ASSOCIATED PROTEIN YBAB"/>
    <property type="match status" value="1"/>
</dbReference>
<evidence type="ECO:0000313" key="8">
    <source>
        <dbReference type="Proteomes" id="UP000294887"/>
    </source>
</evidence>
<keyword evidence="2 4" id="KW-0963">Cytoplasm</keyword>
<evidence type="ECO:0000313" key="7">
    <source>
        <dbReference type="EMBL" id="TCJ86872.1"/>
    </source>
</evidence>
<organism evidence="7 8">
    <name type="scientific">Cocleimonas flava</name>
    <dbReference type="NCBI Taxonomy" id="634765"/>
    <lineage>
        <taxon>Bacteria</taxon>
        <taxon>Pseudomonadati</taxon>
        <taxon>Pseudomonadota</taxon>
        <taxon>Gammaproteobacteria</taxon>
        <taxon>Thiotrichales</taxon>
        <taxon>Thiotrichaceae</taxon>
        <taxon>Cocleimonas</taxon>
    </lineage>
</organism>
<accession>A0A4R1F2V4</accession>
<dbReference type="EMBL" id="SMFQ01000003">
    <property type="protein sequence ID" value="TCJ86872.1"/>
    <property type="molecule type" value="Genomic_DNA"/>
</dbReference>
<dbReference type="FunFam" id="3.30.1310.10:FF:000001">
    <property type="entry name" value="Nucleoid-associated protein YbaB"/>
    <property type="match status" value="1"/>
</dbReference>
<feature type="region of interest" description="Disordered" evidence="6">
    <location>
        <begin position="86"/>
        <end position="110"/>
    </location>
</feature>
<evidence type="ECO:0000256" key="2">
    <source>
        <dbReference type="ARBA" id="ARBA00022490"/>
    </source>
</evidence>
<dbReference type="OrthoDB" id="9808738at2"/>
<comment type="subcellular location">
    <subcellularLocation>
        <location evidence="4">Cytoplasm</location>
        <location evidence="4">Nucleoid</location>
    </subcellularLocation>
</comment>
<dbReference type="PIRSF" id="PIRSF004555">
    <property type="entry name" value="UCP004555"/>
    <property type="match status" value="1"/>
</dbReference>
<dbReference type="NCBIfam" id="TIGR00103">
    <property type="entry name" value="DNA_YbaB_EbfC"/>
    <property type="match status" value="1"/>
</dbReference>
<dbReference type="AlphaFoldDB" id="A0A4R1F2V4"/>
<comment type="similarity">
    <text evidence="4">Belongs to the YbaB/EbfC family.</text>
</comment>
<evidence type="ECO:0000256" key="1">
    <source>
        <dbReference type="ARBA" id="ARBA00011738"/>
    </source>
</evidence>
<evidence type="ECO:0000256" key="3">
    <source>
        <dbReference type="ARBA" id="ARBA00023125"/>
    </source>
</evidence>
<evidence type="ECO:0000256" key="5">
    <source>
        <dbReference type="SAM" id="Coils"/>
    </source>
</evidence>
<name>A0A4R1F2V4_9GAMM</name>
<dbReference type="InterPro" id="IPR036894">
    <property type="entry name" value="YbaB-like_sf"/>
</dbReference>
<dbReference type="InterPro" id="IPR004401">
    <property type="entry name" value="YbaB/EbfC"/>
</dbReference>
<sequence>MFKGGGLGGMMKQAQKMQEDMQKAQAEIAAMEVTGESGGGLVSVTINGAHECKRVNIDSSLIADDDKEMIEDLVAAAFNDASHKMAETSKSKMSGITEGMNLPPGMKLPF</sequence>
<evidence type="ECO:0000256" key="4">
    <source>
        <dbReference type="HAMAP-Rule" id="MF_00274"/>
    </source>
</evidence>
<dbReference type="Proteomes" id="UP000294887">
    <property type="component" value="Unassembled WGS sequence"/>
</dbReference>
<dbReference type="GO" id="GO:0005829">
    <property type="term" value="C:cytosol"/>
    <property type="evidence" value="ECO:0007669"/>
    <property type="project" value="TreeGrafter"/>
</dbReference>
<dbReference type="PANTHER" id="PTHR33449">
    <property type="entry name" value="NUCLEOID-ASSOCIATED PROTEIN YBAB"/>
    <property type="match status" value="1"/>
</dbReference>
<keyword evidence="8" id="KW-1185">Reference proteome</keyword>
<gene>
    <name evidence="7" type="ORF">EV695_1370</name>
</gene>
<feature type="coiled-coil region" evidence="5">
    <location>
        <begin position="7"/>
        <end position="34"/>
    </location>
</feature>
<reference evidence="7 8" key="1">
    <citation type="submission" date="2019-03" db="EMBL/GenBank/DDBJ databases">
        <title>Genomic Encyclopedia of Type Strains, Phase IV (KMG-IV): sequencing the most valuable type-strain genomes for metagenomic binning, comparative biology and taxonomic classification.</title>
        <authorList>
            <person name="Goeker M."/>
        </authorList>
    </citation>
    <scope>NUCLEOTIDE SEQUENCE [LARGE SCALE GENOMIC DNA]</scope>
    <source>
        <strain evidence="7 8">DSM 24830</strain>
    </source>
</reference>
<dbReference type="RefSeq" id="WP_131905201.1">
    <property type="nucleotide sequence ID" value="NZ_BAAAFU010000004.1"/>
</dbReference>
<comment type="subunit">
    <text evidence="1 4">Homodimer.</text>
</comment>
<dbReference type="GO" id="GO:0003677">
    <property type="term" value="F:DNA binding"/>
    <property type="evidence" value="ECO:0007669"/>
    <property type="project" value="UniProtKB-UniRule"/>
</dbReference>
<comment type="function">
    <text evidence="4">Binds to DNA and alters its conformation. May be involved in regulation of gene expression, nucleoid organization and DNA protection.</text>
</comment>
<dbReference type="HAMAP" id="MF_00274">
    <property type="entry name" value="DNA_YbaB_EbfC"/>
    <property type="match status" value="1"/>
</dbReference>
<dbReference type="Gene3D" id="3.30.1310.10">
    <property type="entry name" value="Nucleoid-associated protein YbaB-like domain"/>
    <property type="match status" value="1"/>
</dbReference>
<dbReference type="Pfam" id="PF02575">
    <property type="entry name" value="YbaB_DNA_bd"/>
    <property type="match status" value="1"/>
</dbReference>
<dbReference type="SUPFAM" id="SSF82607">
    <property type="entry name" value="YbaB-like"/>
    <property type="match status" value="1"/>
</dbReference>
<proteinExistence type="inferred from homology"/>
<evidence type="ECO:0000256" key="6">
    <source>
        <dbReference type="SAM" id="MobiDB-lite"/>
    </source>
</evidence>
<protein>
    <recommendedName>
        <fullName evidence="4">Nucleoid-associated protein EV695_1370</fullName>
    </recommendedName>
</protein>
<keyword evidence="5" id="KW-0175">Coiled coil</keyword>
<comment type="caution">
    <text evidence="7">The sequence shown here is derived from an EMBL/GenBank/DDBJ whole genome shotgun (WGS) entry which is preliminary data.</text>
</comment>
<dbReference type="GO" id="GO:0043590">
    <property type="term" value="C:bacterial nucleoid"/>
    <property type="evidence" value="ECO:0007669"/>
    <property type="project" value="UniProtKB-UniRule"/>
</dbReference>
<keyword evidence="3 4" id="KW-0238">DNA-binding</keyword>